<comment type="caution">
    <text evidence="2">The sequence shown here is derived from an EMBL/GenBank/DDBJ whole genome shotgun (WGS) entry which is preliminary data.</text>
</comment>
<evidence type="ECO:0000313" key="2">
    <source>
        <dbReference type="EMBL" id="GIF83483.1"/>
    </source>
</evidence>
<proteinExistence type="predicted"/>
<protein>
    <submittedName>
        <fullName evidence="2">Uncharacterized protein</fullName>
    </submittedName>
</protein>
<evidence type="ECO:0000256" key="1">
    <source>
        <dbReference type="SAM" id="MobiDB-lite"/>
    </source>
</evidence>
<keyword evidence="3" id="KW-1185">Reference proteome</keyword>
<evidence type="ECO:0000313" key="3">
    <source>
        <dbReference type="Proteomes" id="UP000601223"/>
    </source>
</evidence>
<name>A0A8J3JMU3_9ACTN</name>
<dbReference type="EMBL" id="BONF01000029">
    <property type="protein sequence ID" value="GIF83483.1"/>
    <property type="molecule type" value="Genomic_DNA"/>
</dbReference>
<sequence length="116" mass="12909">MSVTTPQDQMVDPTAATDKKSVQSKGAEGRTLELRVGNIDHVQYVWTRLTMAKPGDVIWIERTTDGGAHWKAFGRRTITAGGRNYTDALRTDASDQVRMRAHTDLKDGGVYQTEPF</sequence>
<accession>A0A8J3JMU3</accession>
<gene>
    <name evidence="2" type="ORF">Cba03nite_48320</name>
</gene>
<organism evidence="2 3">
    <name type="scientific">Catellatospora bangladeshensis</name>
    <dbReference type="NCBI Taxonomy" id="310355"/>
    <lineage>
        <taxon>Bacteria</taxon>
        <taxon>Bacillati</taxon>
        <taxon>Actinomycetota</taxon>
        <taxon>Actinomycetes</taxon>
        <taxon>Micromonosporales</taxon>
        <taxon>Micromonosporaceae</taxon>
        <taxon>Catellatospora</taxon>
    </lineage>
</organism>
<feature type="compositionally biased region" description="Basic and acidic residues" evidence="1">
    <location>
        <begin position="17"/>
        <end position="28"/>
    </location>
</feature>
<dbReference type="RefSeq" id="WP_203750400.1">
    <property type="nucleotide sequence ID" value="NZ_BONF01000029.1"/>
</dbReference>
<dbReference type="AlphaFoldDB" id="A0A8J3JMU3"/>
<dbReference type="Proteomes" id="UP000601223">
    <property type="component" value="Unassembled WGS sequence"/>
</dbReference>
<reference evidence="2 3" key="1">
    <citation type="submission" date="2021-01" db="EMBL/GenBank/DDBJ databases">
        <title>Whole genome shotgun sequence of Catellatospora bangladeshensis NBRC 107357.</title>
        <authorList>
            <person name="Komaki H."/>
            <person name="Tamura T."/>
        </authorList>
    </citation>
    <scope>NUCLEOTIDE SEQUENCE [LARGE SCALE GENOMIC DNA]</scope>
    <source>
        <strain evidence="2 3">NBRC 107357</strain>
    </source>
</reference>
<feature type="region of interest" description="Disordered" evidence="1">
    <location>
        <begin position="1"/>
        <end position="28"/>
    </location>
</feature>